<sequence length="714" mass="79623">MYSDAEAESESERNRMSCGADEEEQGSFKSLAKQTEQSYQLQLALALRLSSHASSSSDHSSSLTQTLSHRFWVDGCLQYTDKILDGFYLIHGMDAYTWTLSTDLQNVGIIPSFESLMSVEPSDDSSIVVVAVDKSRDPGLRELQNRVASLSNNWITTKDATDQLASLICNRMGGGSLTEENLAIRWKECTQLLKSCLHSVILPIGSLPIGLCVHRALLFKVLADLINLPCRIAKGCKYCRNDVGASCIVQFGSDRTKGWGRRLVSNIRVSIPLSTHLPHPCKFIIVVLVLYCWHLTNNITKPPLVSIGMAMREYMIDLIGRPGATCQPDSFLNSASSMLVASPLCHPKFKPVETAEYTKTLAQLYFLDSQALHLVFDSTSGPAVNHSDKMDLQRTEALGANYAGGNSHLIALIPGAEEYEYFNEVDQTVLDYPSHEVDLDEEDLDIPWSELILKENIGTGSFGTVLRADWRGSDVAVKILKVQGFDPGRFEEFLKEVSLMKRLRHPNIVLLMGAVIQPPKLSIVTEYLSRGSLYELLHMPNVGSSLSERCRLKMAYDVASGMNYLHQMRPPIVHRDLKSPNLLVDDSYTVKVCDFGLSRTKANTFLSSKTAAGTPEWMAPEVIRGELSNEKCDVFSFGVILWELVTLQQPWRHLNPSQVVAAVGFMDKRLDIPRHVNPEVAALIELSWATEPWRRPSFSYIMKCLQQIITDARG</sequence>
<reference evidence="15" key="1">
    <citation type="journal article" date="2014" name="Nat. Commun.">
        <title>Genome sequence of mungbean and insights into evolution within Vigna species.</title>
        <authorList>
            <person name="Kang Y.J."/>
            <person name="Kim S.K."/>
            <person name="Kim M.Y."/>
            <person name="Lestari P."/>
            <person name="Kim K.H."/>
            <person name="Ha B.K."/>
            <person name="Jun T.H."/>
            <person name="Hwang W.J."/>
            <person name="Lee T."/>
            <person name="Lee J."/>
            <person name="Shim S."/>
            <person name="Yoon M.Y."/>
            <person name="Jang Y.E."/>
            <person name="Han K.S."/>
            <person name="Taeprayoon P."/>
            <person name="Yoon N."/>
            <person name="Somta P."/>
            <person name="Tanya P."/>
            <person name="Kim K.S."/>
            <person name="Gwag J.G."/>
            <person name="Moon J.K."/>
            <person name="Lee Y.H."/>
            <person name="Park B.S."/>
            <person name="Bombarely A."/>
            <person name="Doyle J.J."/>
            <person name="Jackson S.A."/>
            <person name="Schafleitner R."/>
            <person name="Srinives P."/>
            <person name="Varshney R.K."/>
            <person name="Lee S.H."/>
        </authorList>
    </citation>
    <scope>NUCLEOTIDE SEQUENCE [LARGE SCALE GENOMIC DNA]</scope>
    <source>
        <strain evidence="15">cv. VC1973A</strain>
    </source>
</reference>
<dbReference type="PROSITE" id="PS00107">
    <property type="entry name" value="PROTEIN_KINASE_ATP"/>
    <property type="match status" value="1"/>
</dbReference>
<evidence type="ECO:0000256" key="1">
    <source>
        <dbReference type="ARBA" id="ARBA00010507"/>
    </source>
</evidence>
<evidence type="ECO:0000259" key="14">
    <source>
        <dbReference type="PROSITE" id="PS50011"/>
    </source>
</evidence>
<feature type="domain" description="Protein kinase" evidence="14">
    <location>
        <begin position="451"/>
        <end position="709"/>
    </location>
</feature>
<dbReference type="PROSITE" id="PS00108">
    <property type="entry name" value="PROTEIN_KINASE_ST"/>
    <property type="match status" value="1"/>
</dbReference>
<dbReference type="InterPro" id="IPR055164">
    <property type="entry name" value="EDR1/CTR1/ARMC3-like_pept-like"/>
</dbReference>
<feature type="region of interest" description="Disordered" evidence="13">
    <location>
        <begin position="1"/>
        <end position="31"/>
    </location>
</feature>
<evidence type="ECO:0000256" key="11">
    <source>
        <dbReference type="PIRSR" id="PIRSR000615-3"/>
    </source>
</evidence>
<dbReference type="KEGG" id="vra:106772156"/>
<dbReference type="InterPro" id="IPR000719">
    <property type="entry name" value="Prot_kinase_dom"/>
</dbReference>
<dbReference type="GO" id="GO:0006950">
    <property type="term" value="P:response to stress"/>
    <property type="evidence" value="ECO:0007669"/>
    <property type="project" value="UniProtKB-ARBA"/>
</dbReference>
<dbReference type="RefSeq" id="XP_014513843.1">
    <property type="nucleotide sequence ID" value="XM_014658357.2"/>
</dbReference>
<evidence type="ECO:0000256" key="3">
    <source>
        <dbReference type="ARBA" id="ARBA00022527"/>
    </source>
</evidence>
<evidence type="ECO:0000313" key="17">
    <source>
        <dbReference type="RefSeq" id="XP_014513844.1"/>
    </source>
</evidence>
<keyword evidence="6 16" id="KW-0418">Kinase</keyword>
<dbReference type="Pfam" id="PF14381">
    <property type="entry name" value="EDR1_CTR1_ARMC3_pept"/>
    <property type="match status" value="1"/>
</dbReference>
<dbReference type="InterPro" id="IPR051681">
    <property type="entry name" value="Ser/Thr_Kinases-Pseudokinases"/>
</dbReference>
<accession>A0A1S3V671</accession>
<dbReference type="FunFam" id="3.30.200.20:FF:000060">
    <property type="entry name" value="Serine/threonine-protein kinase isoform 1"/>
    <property type="match status" value="1"/>
</dbReference>
<comment type="catalytic activity">
    <reaction evidence="9">
        <text>L-seryl-[protein] + ATP = O-phospho-L-seryl-[protein] + ADP + H(+)</text>
        <dbReference type="Rhea" id="RHEA:17989"/>
        <dbReference type="Rhea" id="RHEA-COMP:9863"/>
        <dbReference type="Rhea" id="RHEA-COMP:11604"/>
        <dbReference type="ChEBI" id="CHEBI:15378"/>
        <dbReference type="ChEBI" id="CHEBI:29999"/>
        <dbReference type="ChEBI" id="CHEBI:30616"/>
        <dbReference type="ChEBI" id="CHEBI:83421"/>
        <dbReference type="ChEBI" id="CHEBI:456216"/>
        <dbReference type="EC" id="2.7.11.1"/>
    </reaction>
</comment>
<name>A0A1S3V671_VIGRR</name>
<keyword evidence="5 12" id="KW-0547">Nucleotide-binding</keyword>
<evidence type="ECO:0000256" key="10">
    <source>
        <dbReference type="PIRSR" id="PIRSR000615-1"/>
    </source>
</evidence>
<evidence type="ECO:0000256" key="7">
    <source>
        <dbReference type="ARBA" id="ARBA00022840"/>
    </source>
</evidence>
<dbReference type="GO" id="GO:0010182">
    <property type="term" value="P:sugar mediated signaling pathway"/>
    <property type="evidence" value="ECO:0007669"/>
    <property type="project" value="UniProtKB-ARBA"/>
</dbReference>
<protein>
    <recommendedName>
        <fullName evidence="2">non-specific serine/threonine protein kinase</fullName>
        <ecNumber evidence="2">2.7.11.1</ecNumber>
    </recommendedName>
</protein>
<evidence type="ECO:0000256" key="4">
    <source>
        <dbReference type="ARBA" id="ARBA00022679"/>
    </source>
</evidence>
<comment type="similarity">
    <text evidence="1">Belongs to the protein kinase superfamily. TKL Ser/Thr protein kinase family. RAF subfamily.</text>
</comment>
<dbReference type="STRING" id="3916.A0A1S3V671"/>
<dbReference type="EC" id="2.7.11.1" evidence="2"/>
<keyword evidence="11" id="KW-0460">Magnesium</keyword>
<dbReference type="SMART" id="SM00220">
    <property type="entry name" value="S_TKc"/>
    <property type="match status" value="1"/>
</dbReference>
<dbReference type="PANTHER" id="PTHR44329">
    <property type="entry name" value="SERINE/THREONINE-PROTEIN KINASE TNNI3K-RELATED"/>
    <property type="match status" value="1"/>
</dbReference>
<feature type="binding site" evidence="11">
    <location>
        <position position="594"/>
    </location>
    <ligand>
        <name>Mg(2+)</name>
        <dbReference type="ChEBI" id="CHEBI:18420"/>
    </ligand>
</feature>
<dbReference type="PRINTS" id="PR00109">
    <property type="entry name" value="TYRKINASE"/>
</dbReference>
<reference evidence="16 17" key="2">
    <citation type="submission" date="2025-04" db="UniProtKB">
        <authorList>
            <consortium name="RefSeq"/>
        </authorList>
    </citation>
    <scope>IDENTIFICATION</scope>
    <source>
        <tissue evidence="16 17">Leaf</tissue>
    </source>
</reference>
<dbReference type="OrthoDB" id="339325at2759"/>
<organism evidence="15 16">
    <name type="scientific">Vigna radiata var. radiata</name>
    <name type="common">Mung bean</name>
    <name type="synonym">Phaseolus aureus</name>
    <dbReference type="NCBI Taxonomy" id="3916"/>
    <lineage>
        <taxon>Eukaryota</taxon>
        <taxon>Viridiplantae</taxon>
        <taxon>Streptophyta</taxon>
        <taxon>Embryophyta</taxon>
        <taxon>Tracheophyta</taxon>
        <taxon>Spermatophyta</taxon>
        <taxon>Magnoliopsida</taxon>
        <taxon>eudicotyledons</taxon>
        <taxon>Gunneridae</taxon>
        <taxon>Pentapetalae</taxon>
        <taxon>rosids</taxon>
        <taxon>fabids</taxon>
        <taxon>Fabales</taxon>
        <taxon>Fabaceae</taxon>
        <taxon>Papilionoideae</taxon>
        <taxon>50 kb inversion clade</taxon>
        <taxon>NPAAA clade</taxon>
        <taxon>indigoferoid/millettioid clade</taxon>
        <taxon>Phaseoleae</taxon>
        <taxon>Vigna</taxon>
    </lineage>
</organism>
<keyword evidence="15" id="KW-1185">Reference proteome</keyword>
<dbReference type="Gene3D" id="1.10.510.10">
    <property type="entry name" value="Transferase(Phosphotransferase) domain 1"/>
    <property type="match status" value="1"/>
</dbReference>
<dbReference type="GeneID" id="106772156"/>
<evidence type="ECO:0000256" key="13">
    <source>
        <dbReference type="SAM" id="MobiDB-lite"/>
    </source>
</evidence>
<evidence type="ECO:0000313" key="15">
    <source>
        <dbReference type="Proteomes" id="UP000087766"/>
    </source>
</evidence>
<evidence type="ECO:0000313" key="16">
    <source>
        <dbReference type="RefSeq" id="XP_014513843.1"/>
    </source>
</evidence>
<dbReference type="SUPFAM" id="SSF56112">
    <property type="entry name" value="Protein kinase-like (PK-like)"/>
    <property type="match status" value="1"/>
</dbReference>
<dbReference type="PROSITE" id="PS50011">
    <property type="entry name" value="PROTEIN_KINASE_DOM"/>
    <property type="match status" value="1"/>
</dbReference>
<dbReference type="GO" id="GO:0005524">
    <property type="term" value="F:ATP binding"/>
    <property type="evidence" value="ECO:0007669"/>
    <property type="project" value="UniProtKB-UniRule"/>
</dbReference>
<dbReference type="GO" id="GO:0004674">
    <property type="term" value="F:protein serine/threonine kinase activity"/>
    <property type="evidence" value="ECO:0007669"/>
    <property type="project" value="UniProtKB-KW"/>
</dbReference>
<evidence type="ECO:0000256" key="9">
    <source>
        <dbReference type="ARBA" id="ARBA00048679"/>
    </source>
</evidence>
<evidence type="ECO:0000256" key="12">
    <source>
        <dbReference type="PROSITE-ProRule" id="PRU10141"/>
    </source>
</evidence>
<keyword evidence="3" id="KW-0723">Serine/threonine-protein kinase</keyword>
<evidence type="ECO:0000256" key="6">
    <source>
        <dbReference type="ARBA" id="ARBA00022777"/>
    </source>
</evidence>
<dbReference type="AlphaFoldDB" id="A0A1S3V671"/>
<evidence type="ECO:0000256" key="8">
    <source>
        <dbReference type="ARBA" id="ARBA00047899"/>
    </source>
</evidence>
<keyword evidence="4" id="KW-0808">Transferase</keyword>
<evidence type="ECO:0000256" key="2">
    <source>
        <dbReference type="ARBA" id="ARBA00012513"/>
    </source>
</evidence>
<keyword evidence="11" id="KW-0479">Metal-binding</keyword>
<dbReference type="InterPro" id="IPR008271">
    <property type="entry name" value="Ser/Thr_kinase_AS"/>
</dbReference>
<dbReference type="InterPro" id="IPR011009">
    <property type="entry name" value="Kinase-like_dom_sf"/>
</dbReference>
<dbReference type="InterPro" id="IPR001245">
    <property type="entry name" value="Ser-Thr/Tyr_kinase_cat_dom"/>
</dbReference>
<dbReference type="RefSeq" id="XP_014513844.1">
    <property type="nucleotide sequence ID" value="XM_014658358.2"/>
</dbReference>
<feature type="binding site" evidence="11">
    <location>
        <position position="581"/>
    </location>
    <ligand>
        <name>Mg(2+)</name>
        <dbReference type="ChEBI" id="CHEBI:18420"/>
    </ligand>
</feature>
<dbReference type="Proteomes" id="UP000087766">
    <property type="component" value="Chromosome 8"/>
</dbReference>
<gene>
    <name evidence="16 17" type="primary">LOC106772156</name>
</gene>
<dbReference type="PANTHER" id="PTHR44329:SF276">
    <property type="entry name" value="MAP KINASE KINASE KINASE-LIKE PROTEIN"/>
    <property type="match status" value="1"/>
</dbReference>
<dbReference type="Gene3D" id="3.30.200.20">
    <property type="entry name" value="Phosphorylase Kinase, domain 1"/>
    <property type="match status" value="1"/>
</dbReference>
<evidence type="ECO:0000256" key="5">
    <source>
        <dbReference type="ARBA" id="ARBA00022741"/>
    </source>
</evidence>
<keyword evidence="7 12" id="KW-0067">ATP-binding</keyword>
<feature type="active site" description="Proton acceptor" evidence="10">
    <location>
        <position position="576"/>
    </location>
</feature>
<comment type="catalytic activity">
    <reaction evidence="8">
        <text>L-threonyl-[protein] + ATP = O-phospho-L-threonyl-[protein] + ADP + H(+)</text>
        <dbReference type="Rhea" id="RHEA:46608"/>
        <dbReference type="Rhea" id="RHEA-COMP:11060"/>
        <dbReference type="Rhea" id="RHEA-COMP:11605"/>
        <dbReference type="ChEBI" id="CHEBI:15378"/>
        <dbReference type="ChEBI" id="CHEBI:30013"/>
        <dbReference type="ChEBI" id="CHEBI:30616"/>
        <dbReference type="ChEBI" id="CHEBI:61977"/>
        <dbReference type="ChEBI" id="CHEBI:456216"/>
        <dbReference type="EC" id="2.7.11.1"/>
    </reaction>
</comment>
<dbReference type="FunFam" id="1.10.510.10:FF:000193">
    <property type="entry name" value="Serine/threonine-protein kinase CTR1"/>
    <property type="match status" value="1"/>
</dbReference>
<proteinExistence type="inferred from homology"/>
<dbReference type="InterPro" id="IPR017441">
    <property type="entry name" value="Protein_kinase_ATP_BS"/>
</dbReference>
<feature type="binding site" evidence="12">
    <location>
        <position position="478"/>
    </location>
    <ligand>
        <name>ATP</name>
        <dbReference type="ChEBI" id="CHEBI:30616"/>
    </ligand>
</feature>
<dbReference type="CDD" id="cd13999">
    <property type="entry name" value="STKc_MAP3K-like"/>
    <property type="match status" value="1"/>
</dbReference>
<dbReference type="GO" id="GO:0046872">
    <property type="term" value="F:metal ion binding"/>
    <property type="evidence" value="ECO:0007669"/>
    <property type="project" value="UniProtKB-KW"/>
</dbReference>
<dbReference type="Pfam" id="PF07714">
    <property type="entry name" value="PK_Tyr_Ser-Thr"/>
    <property type="match status" value="1"/>
</dbReference>